<sequence>MINISKRAIAELKRIQKNQYPDCNHIRVGINQGGCLNYAYNIEFAQEINEADLTFNHDSGMVIVANSEIYSRLQNLTIDYLEDLMGGAFQFKNPNIAHHCSCGLSFDLES</sequence>
<comment type="caution">
    <text evidence="2">The sequence shown here is derived from an EMBL/GenBank/DDBJ whole genome shotgun (WGS) entry which is preliminary data.</text>
</comment>
<accession>A0A844GRS1</accession>
<dbReference type="PANTHER" id="PTHR43011">
    <property type="entry name" value="IRON-SULFUR CLUSTER ASSEMBLY 2 HOMOLOG, MITOCHONDRIAL"/>
    <property type="match status" value="1"/>
</dbReference>
<dbReference type="PROSITE" id="PS01152">
    <property type="entry name" value="HESB"/>
    <property type="match status" value="1"/>
</dbReference>
<dbReference type="NCBIfam" id="TIGR00049">
    <property type="entry name" value="iron-sulfur cluster assembly accessory protein"/>
    <property type="match status" value="1"/>
</dbReference>
<dbReference type="Pfam" id="PF01521">
    <property type="entry name" value="Fe-S_biosyn"/>
    <property type="match status" value="1"/>
</dbReference>
<dbReference type="InterPro" id="IPR016092">
    <property type="entry name" value="ATAP"/>
</dbReference>
<organism evidence="2 3">
    <name type="scientific">Cyanobacterium aponinum 0216</name>
    <dbReference type="NCBI Taxonomy" id="2676140"/>
    <lineage>
        <taxon>Bacteria</taxon>
        <taxon>Bacillati</taxon>
        <taxon>Cyanobacteriota</taxon>
        <taxon>Cyanophyceae</taxon>
        <taxon>Oscillatoriophycideae</taxon>
        <taxon>Chroococcales</taxon>
        <taxon>Geminocystaceae</taxon>
        <taxon>Cyanobacterium</taxon>
    </lineage>
</organism>
<dbReference type="RefSeq" id="WP_015218292.1">
    <property type="nucleotide sequence ID" value="NZ_WMIA01000001.1"/>
</dbReference>
<proteinExistence type="predicted"/>
<feature type="domain" description="Core" evidence="1">
    <location>
        <begin position="2"/>
        <end position="103"/>
    </location>
</feature>
<dbReference type="PANTHER" id="PTHR43011:SF1">
    <property type="entry name" value="IRON-SULFUR CLUSTER ASSEMBLY 2 HOMOLOG, MITOCHONDRIAL"/>
    <property type="match status" value="1"/>
</dbReference>
<name>A0A844GRS1_9CHRO</name>
<reference evidence="2 3" key="1">
    <citation type="submission" date="2019-11" db="EMBL/GenBank/DDBJ databases">
        <title>Isolation of a new High Light Tolerant Cyanobacteria.</title>
        <authorList>
            <person name="Dobson Z."/>
            <person name="Vaughn N."/>
            <person name="Vaughn M."/>
            <person name="Fromme P."/>
            <person name="Mazor Y."/>
        </authorList>
    </citation>
    <scope>NUCLEOTIDE SEQUENCE [LARGE SCALE GENOMIC DNA]</scope>
    <source>
        <strain evidence="2 3">0216</strain>
    </source>
</reference>
<dbReference type="GO" id="GO:0005506">
    <property type="term" value="F:iron ion binding"/>
    <property type="evidence" value="ECO:0007669"/>
    <property type="project" value="TreeGrafter"/>
</dbReference>
<dbReference type="Proteomes" id="UP000437131">
    <property type="component" value="Unassembled WGS sequence"/>
</dbReference>
<evidence type="ECO:0000313" key="2">
    <source>
        <dbReference type="EMBL" id="MTF37438.1"/>
    </source>
</evidence>
<gene>
    <name evidence="2" type="ORF">GGC33_00605</name>
</gene>
<dbReference type="GO" id="GO:0051537">
    <property type="term" value="F:2 iron, 2 sulfur cluster binding"/>
    <property type="evidence" value="ECO:0007669"/>
    <property type="project" value="TreeGrafter"/>
</dbReference>
<evidence type="ECO:0000313" key="3">
    <source>
        <dbReference type="Proteomes" id="UP000437131"/>
    </source>
</evidence>
<dbReference type="InterPro" id="IPR000361">
    <property type="entry name" value="ATAP_core_dom"/>
</dbReference>
<dbReference type="GO" id="GO:0016226">
    <property type="term" value="P:iron-sulfur cluster assembly"/>
    <property type="evidence" value="ECO:0007669"/>
    <property type="project" value="InterPro"/>
</dbReference>
<evidence type="ECO:0000259" key="1">
    <source>
        <dbReference type="Pfam" id="PF01521"/>
    </source>
</evidence>
<dbReference type="InterPro" id="IPR017870">
    <property type="entry name" value="FeS_cluster_insertion_CS"/>
</dbReference>
<dbReference type="SUPFAM" id="SSF89360">
    <property type="entry name" value="HesB-like domain"/>
    <property type="match status" value="1"/>
</dbReference>
<dbReference type="InterPro" id="IPR035903">
    <property type="entry name" value="HesB-like_dom_sf"/>
</dbReference>
<dbReference type="AlphaFoldDB" id="A0A844GRS1"/>
<protein>
    <submittedName>
        <fullName evidence="2">Iron-sulfur cluster assembly accessory protein</fullName>
    </submittedName>
</protein>
<dbReference type="Gene3D" id="2.60.300.12">
    <property type="entry name" value="HesB-like domain"/>
    <property type="match status" value="1"/>
</dbReference>
<dbReference type="GO" id="GO:0051539">
    <property type="term" value="F:4 iron, 4 sulfur cluster binding"/>
    <property type="evidence" value="ECO:0007669"/>
    <property type="project" value="TreeGrafter"/>
</dbReference>
<dbReference type="EMBL" id="WMIA01000001">
    <property type="protein sequence ID" value="MTF37438.1"/>
    <property type="molecule type" value="Genomic_DNA"/>
</dbReference>